<gene>
    <name evidence="2" type="ORF">GCM10022223_37660</name>
</gene>
<feature type="transmembrane region" description="Helical" evidence="1">
    <location>
        <begin position="191"/>
        <end position="210"/>
    </location>
</feature>
<accession>A0ABP6ZQW6</accession>
<dbReference type="Proteomes" id="UP001501074">
    <property type="component" value="Unassembled WGS sequence"/>
</dbReference>
<sequence>MPPSSPQQGWAEYAEYARRLDSVRAEENARTAGIREGAAEMSEHADELVARLENQRYHLSAFAQKAKLKFPPEAGTRPEGHVEPQTDLGRVAQLIDEAEIQGADAHNRAIQPNLLPRLGSGLRGFVVFGVTALVIMAVQFIGFATTGNNPDFLRYGVLVPLVGFVAASLLLRLGNKGRDPDVTPAPVPTRLGLLMCFGALPVLFLILIAANRS</sequence>
<name>A0ABP6ZQW6_9ACTN</name>
<feature type="transmembrane region" description="Helical" evidence="1">
    <location>
        <begin position="152"/>
        <end position="171"/>
    </location>
</feature>
<dbReference type="RefSeq" id="WP_231482438.1">
    <property type="nucleotide sequence ID" value="NZ_BAAAZO010000006.1"/>
</dbReference>
<comment type="caution">
    <text evidence="2">The sequence shown here is derived from an EMBL/GenBank/DDBJ whole genome shotgun (WGS) entry which is preliminary data.</text>
</comment>
<evidence type="ECO:0000313" key="3">
    <source>
        <dbReference type="Proteomes" id="UP001501074"/>
    </source>
</evidence>
<protein>
    <submittedName>
        <fullName evidence="2">Uncharacterized protein</fullName>
    </submittedName>
</protein>
<feature type="transmembrane region" description="Helical" evidence="1">
    <location>
        <begin position="125"/>
        <end position="146"/>
    </location>
</feature>
<evidence type="ECO:0000256" key="1">
    <source>
        <dbReference type="SAM" id="Phobius"/>
    </source>
</evidence>
<keyword evidence="1" id="KW-1133">Transmembrane helix</keyword>
<reference evidence="3" key="1">
    <citation type="journal article" date="2019" name="Int. J. Syst. Evol. Microbiol.">
        <title>The Global Catalogue of Microorganisms (GCM) 10K type strain sequencing project: providing services to taxonomists for standard genome sequencing and annotation.</title>
        <authorList>
            <consortium name="The Broad Institute Genomics Platform"/>
            <consortium name="The Broad Institute Genome Sequencing Center for Infectious Disease"/>
            <person name="Wu L."/>
            <person name="Ma J."/>
        </authorList>
    </citation>
    <scope>NUCLEOTIDE SEQUENCE [LARGE SCALE GENOMIC DNA]</scope>
    <source>
        <strain evidence="3">JCM 16902</strain>
    </source>
</reference>
<dbReference type="EMBL" id="BAAAZO010000006">
    <property type="protein sequence ID" value="GAA3617506.1"/>
    <property type="molecule type" value="Genomic_DNA"/>
</dbReference>
<keyword evidence="3" id="KW-1185">Reference proteome</keyword>
<keyword evidence="1" id="KW-0812">Transmembrane</keyword>
<organism evidence="2 3">
    <name type="scientific">Kineosporia mesophila</name>
    <dbReference type="NCBI Taxonomy" id="566012"/>
    <lineage>
        <taxon>Bacteria</taxon>
        <taxon>Bacillati</taxon>
        <taxon>Actinomycetota</taxon>
        <taxon>Actinomycetes</taxon>
        <taxon>Kineosporiales</taxon>
        <taxon>Kineosporiaceae</taxon>
        <taxon>Kineosporia</taxon>
    </lineage>
</organism>
<keyword evidence="1" id="KW-0472">Membrane</keyword>
<proteinExistence type="predicted"/>
<evidence type="ECO:0000313" key="2">
    <source>
        <dbReference type="EMBL" id="GAA3617506.1"/>
    </source>
</evidence>